<dbReference type="WBParaSite" id="PS1159_v2.g20692.t1">
    <property type="protein sequence ID" value="PS1159_v2.g20692.t1"/>
    <property type="gene ID" value="PS1159_v2.g20692"/>
</dbReference>
<protein>
    <submittedName>
        <fullName evidence="2">Peptidase metallopeptidase domain-containing protein</fullName>
    </submittedName>
</protein>
<evidence type="ECO:0000313" key="1">
    <source>
        <dbReference type="Proteomes" id="UP000887580"/>
    </source>
</evidence>
<name>A0AC35FTG6_9BILA</name>
<accession>A0AC35FTG6</accession>
<sequence length="352" mass="40994">MTTFLLIFLLLQLIIIQECSSINDEETPFPIRNLTYSILNESTKLKPSETLAAFQYAFDQWSAVIPRDFVEIPFNPKKPANIRIKFETGLTDEQFFNSSLISYNSPNGTMYFNDDISFKKYTVGEKMDPEILDFKWIVMHVIGHLLGLKHSFKSESVMHAIYVSTTDSDGRYINPKLAAIKKTKIRWPNRTITFSIFNDSKSLTRNDTKAAFQYAFDQWSAVIPRDFVEIPFNPKKPANIRIKFETGLTDEQFFNSSLISYNSPNGTMYFNDDISFKKYANDEKVNLSKKDITWIAMHTIGHVLGLDDYEKHRSIMYPVYLLSIESDNVYRDQKLTMYDILFVRDIYGPRNY</sequence>
<reference evidence="2" key="1">
    <citation type="submission" date="2022-11" db="UniProtKB">
        <authorList>
            <consortium name="WormBaseParasite"/>
        </authorList>
    </citation>
    <scope>IDENTIFICATION</scope>
</reference>
<proteinExistence type="predicted"/>
<evidence type="ECO:0000313" key="2">
    <source>
        <dbReference type="WBParaSite" id="PS1159_v2.g20692.t1"/>
    </source>
</evidence>
<dbReference type="Proteomes" id="UP000887580">
    <property type="component" value="Unplaced"/>
</dbReference>
<organism evidence="1 2">
    <name type="scientific">Panagrolaimus sp. PS1159</name>
    <dbReference type="NCBI Taxonomy" id="55785"/>
    <lineage>
        <taxon>Eukaryota</taxon>
        <taxon>Metazoa</taxon>
        <taxon>Ecdysozoa</taxon>
        <taxon>Nematoda</taxon>
        <taxon>Chromadorea</taxon>
        <taxon>Rhabditida</taxon>
        <taxon>Tylenchina</taxon>
        <taxon>Panagrolaimomorpha</taxon>
        <taxon>Panagrolaimoidea</taxon>
        <taxon>Panagrolaimidae</taxon>
        <taxon>Panagrolaimus</taxon>
    </lineage>
</organism>